<keyword evidence="2 9" id="KW-0547">Nucleotide-binding</keyword>
<sequence>MFDTLSDRLTSVLSDLRGKGRLSETDIDTTCREIRIALLEADVALPVVRDFVKKVKERAKGAEVSEALNPAQQVVKIVNDELVAILGGETRRLRFAKNPPTVIMLAGLQGSGKTTLAGKLARWLKNQGHTPMLAACDLQRPNAVTQLQIVGQRAEVEVFAPEPGNGVGDPVDVARRAIADAKARQYDVLVVDTAGRLGVDEELMRQAADIRDAVNPDETLFVLDAMVGQDAVNTAEAFRDGVGFNGVVLTKLDGDARGGAALSVREVTGQPILFASNGEGLDEFDVFHPDRMASRILGMGDVLSLIEQAESAFEAGQAEAAAQKMSDGDFTLEDFLEQMQAVRKMGPIANILGMLPGAANMKDQLAGVDEKHLDRVQAIIRGMTPAERADPKIINGSRRLRIANGSGVGVTDVNQLVERFFDARKMMTKMAGQFGLPGSAGRGAARKAARNARKGGGKPQRGPKTMPAIAGIAAESSTGAQQRAVGSYDTPGLNQLPPGLAGLSDLPEGFDPSALSFPGTKSGGGGAPKGNKKKRRK</sequence>
<dbReference type="SMART" id="SM00963">
    <property type="entry name" value="SRP54_N"/>
    <property type="match status" value="1"/>
</dbReference>
<dbReference type="SMART" id="SM00962">
    <property type="entry name" value="SRP54"/>
    <property type="match status" value="1"/>
</dbReference>
<keyword evidence="9" id="KW-0963">Cytoplasm</keyword>
<evidence type="ECO:0000256" key="1">
    <source>
        <dbReference type="ARBA" id="ARBA00005450"/>
    </source>
</evidence>
<evidence type="ECO:0000256" key="5">
    <source>
        <dbReference type="ARBA" id="ARBA00023134"/>
    </source>
</evidence>
<evidence type="ECO:0000313" key="12">
    <source>
        <dbReference type="EMBL" id="MFC5066150.1"/>
    </source>
</evidence>
<proteinExistence type="inferred from homology"/>
<comment type="subunit">
    <text evidence="9">Part of the signal recognition particle protein translocation system, which is composed of SRP and FtsY.</text>
</comment>
<evidence type="ECO:0000256" key="4">
    <source>
        <dbReference type="ARBA" id="ARBA00022884"/>
    </source>
</evidence>
<dbReference type="SUPFAM" id="SSF47446">
    <property type="entry name" value="Signal peptide-binding domain"/>
    <property type="match status" value="1"/>
</dbReference>
<dbReference type="RefSeq" id="WP_378039465.1">
    <property type="nucleotide sequence ID" value="NZ_JBHSIV010000059.1"/>
</dbReference>
<evidence type="ECO:0000256" key="2">
    <source>
        <dbReference type="ARBA" id="ARBA00022741"/>
    </source>
</evidence>
<keyword evidence="13" id="KW-1185">Reference proteome</keyword>
<dbReference type="NCBIfam" id="TIGR00959">
    <property type="entry name" value="ffh"/>
    <property type="match status" value="1"/>
</dbReference>
<dbReference type="CDD" id="cd18539">
    <property type="entry name" value="SRP_G"/>
    <property type="match status" value="1"/>
</dbReference>
<comment type="similarity">
    <text evidence="1 9">Belongs to the GTP-binding SRP family. SRP54 subfamily.</text>
</comment>
<dbReference type="EC" id="3.6.5.4" evidence="9"/>
<dbReference type="Proteomes" id="UP001595947">
    <property type="component" value="Unassembled WGS sequence"/>
</dbReference>
<dbReference type="PANTHER" id="PTHR11564:SF5">
    <property type="entry name" value="SIGNAL RECOGNITION PARTICLE SUBUNIT SRP54"/>
    <property type="match status" value="1"/>
</dbReference>
<dbReference type="Gene3D" id="1.10.260.30">
    <property type="entry name" value="Signal recognition particle, SRP54 subunit, M-domain"/>
    <property type="match status" value="1"/>
</dbReference>
<evidence type="ECO:0000259" key="11">
    <source>
        <dbReference type="PROSITE" id="PS00300"/>
    </source>
</evidence>
<evidence type="ECO:0000256" key="6">
    <source>
        <dbReference type="ARBA" id="ARBA00023135"/>
    </source>
</evidence>
<dbReference type="Pfam" id="PF02881">
    <property type="entry name" value="SRP54_N"/>
    <property type="match status" value="1"/>
</dbReference>
<dbReference type="Gene3D" id="3.40.50.300">
    <property type="entry name" value="P-loop containing nucleotide triphosphate hydrolases"/>
    <property type="match status" value="1"/>
</dbReference>
<dbReference type="InterPro" id="IPR003593">
    <property type="entry name" value="AAA+_ATPase"/>
</dbReference>
<dbReference type="PROSITE" id="PS00300">
    <property type="entry name" value="SRP54"/>
    <property type="match status" value="1"/>
</dbReference>
<dbReference type="InterPro" id="IPR027417">
    <property type="entry name" value="P-loop_NTPase"/>
</dbReference>
<evidence type="ECO:0000256" key="3">
    <source>
        <dbReference type="ARBA" id="ARBA00022801"/>
    </source>
</evidence>
<keyword evidence="6 9" id="KW-0733">Signal recognition particle</keyword>
<feature type="domain" description="SRP54-type proteins GTP-binding" evidence="11">
    <location>
        <begin position="271"/>
        <end position="284"/>
    </location>
</feature>
<dbReference type="InterPro" id="IPR036891">
    <property type="entry name" value="Signal_recog_part_SRP54_M_sf"/>
</dbReference>
<feature type="binding site" evidence="9">
    <location>
        <begin position="192"/>
        <end position="196"/>
    </location>
    <ligand>
        <name>GTP</name>
        <dbReference type="ChEBI" id="CHEBI:37565"/>
    </ligand>
</feature>
<evidence type="ECO:0000256" key="10">
    <source>
        <dbReference type="SAM" id="MobiDB-lite"/>
    </source>
</evidence>
<keyword evidence="4 9" id="KW-0694">RNA-binding</keyword>
<evidence type="ECO:0000313" key="13">
    <source>
        <dbReference type="Proteomes" id="UP001595947"/>
    </source>
</evidence>
<dbReference type="Pfam" id="PF00448">
    <property type="entry name" value="SRP54"/>
    <property type="match status" value="1"/>
</dbReference>
<gene>
    <name evidence="9 12" type="primary">ffh</name>
    <name evidence="12" type="ORF">ACFPBZ_28355</name>
</gene>
<feature type="binding site" evidence="9">
    <location>
        <begin position="250"/>
        <end position="253"/>
    </location>
    <ligand>
        <name>GTP</name>
        <dbReference type="ChEBI" id="CHEBI:37565"/>
    </ligand>
</feature>
<comment type="catalytic activity">
    <reaction evidence="8 9">
        <text>GTP + H2O = GDP + phosphate + H(+)</text>
        <dbReference type="Rhea" id="RHEA:19669"/>
        <dbReference type="ChEBI" id="CHEBI:15377"/>
        <dbReference type="ChEBI" id="CHEBI:15378"/>
        <dbReference type="ChEBI" id="CHEBI:37565"/>
        <dbReference type="ChEBI" id="CHEBI:43474"/>
        <dbReference type="ChEBI" id="CHEBI:58189"/>
        <dbReference type="EC" id="3.6.5.4"/>
    </reaction>
</comment>
<evidence type="ECO:0000256" key="7">
    <source>
        <dbReference type="ARBA" id="ARBA00023274"/>
    </source>
</evidence>
<dbReference type="InterPro" id="IPR042101">
    <property type="entry name" value="SRP54_N_sf"/>
</dbReference>
<keyword evidence="7 9" id="KW-0687">Ribonucleoprotein</keyword>
<dbReference type="InterPro" id="IPR000897">
    <property type="entry name" value="SRP54_GTPase_dom"/>
</dbReference>
<comment type="function">
    <text evidence="9">Involved in targeting and insertion of nascent membrane proteins into the cytoplasmic membrane. Binds to the hydrophobic signal sequence of the ribosome-nascent chain (RNC) as it emerges from the ribosomes. The SRP-RNC complex is then targeted to the cytoplasmic membrane where it interacts with the SRP receptor FtsY.</text>
</comment>
<dbReference type="InterPro" id="IPR004780">
    <property type="entry name" value="SRP"/>
</dbReference>
<keyword evidence="5 9" id="KW-0342">GTP-binding</keyword>
<feature type="compositionally biased region" description="Basic residues" evidence="10">
    <location>
        <begin position="444"/>
        <end position="456"/>
    </location>
</feature>
<evidence type="ECO:0000256" key="9">
    <source>
        <dbReference type="HAMAP-Rule" id="MF_00306"/>
    </source>
</evidence>
<dbReference type="Pfam" id="PF02978">
    <property type="entry name" value="SRP_SPB"/>
    <property type="match status" value="1"/>
</dbReference>
<keyword evidence="3 9" id="KW-0378">Hydrolase</keyword>
<dbReference type="SMART" id="SM00382">
    <property type="entry name" value="AAA"/>
    <property type="match status" value="1"/>
</dbReference>
<dbReference type="PANTHER" id="PTHR11564">
    <property type="entry name" value="SIGNAL RECOGNITION PARTICLE 54K PROTEIN SRP54"/>
    <property type="match status" value="1"/>
</dbReference>
<feature type="region of interest" description="Disordered" evidence="10">
    <location>
        <begin position="437"/>
        <end position="537"/>
    </location>
</feature>
<dbReference type="HAMAP" id="MF_00306">
    <property type="entry name" value="SRP54"/>
    <property type="match status" value="1"/>
</dbReference>
<comment type="caution">
    <text evidence="12">The sequence shown here is derived from an EMBL/GenBank/DDBJ whole genome shotgun (WGS) entry which is preliminary data.</text>
</comment>
<dbReference type="InterPro" id="IPR013822">
    <property type="entry name" value="Signal_recog_particl_SRP54_hlx"/>
</dbReference>
<reference evidence="13" key="1">
    <citation type="journal article" date="2019" name="Int. J. Syst. Evol. Microbiol.">
        <title>The Global Catalogue of Microorganisms (GCM) 10K type strain sequencing project: providing services to taxonomists for standard genome sequencing and annotation.</title>
        <authorList>
            <consortium name="The Broad Institute Genomics Platform"/>
            <consortium name="The Broad Institute Genome Sequencing Center for Infectious Disease"/>
            <person name="Wu L."/>
            <person name="Ma J."/>
        </authorList>
    </citation>
    <scope>NUCLEOTIDE SEQUENCE [LARGE SCALE GENOMIC DNA]</scope>
    <source>
        <strain evidence="13">CGMCC 4.7093</strain>
    </source>
</reference>
<dbReference type="InterPro" id="IPR022941">
    <property type="entry name" value="SRP54"/>
</dbReference>
<evidence type="ECO:0000256" key="8">
    <source>
        <dbReference type="ARBA" id="ARBA00048027"/>
    </source>
</evidence>
<feature type="binding site" evidence="9">
    <location>
        <begin position="107"/>
        <end position="114"/>
    </location>
    <ligand>
        <name>GTP</name>
        <dbReference type="ChEBI" id="CHEBI:37565"/>
    </ligand>
</feature>
<organism evidence="12 13">
    <name type="scientific">Actinomycetospora atypica</name>
    <dbReference type="NCBI Taxonomy" id="1290095"/>
    <lineage>
        <taxon>Bacteria</taxon>
        <taxon>Bacillati</taxon>
        <taxon>Actinomycetota</taxon>
        <taxon>Actinomycetes</taxon>
        <taxon>Pseudonocardiales</taxon>
        <taxon>Pseudonocardiaceae</taxon>
        <taxon>Actinomycetospora</taxon>
    </lineage>
</organism>
<name>A0ABV9YTG6_9PSEU</name>
<dbReference type="InterPro" id="IPR004125">
    <property type="entry name" value="Signal_recog_particle_SRP54_M"/>
</dbReference>
<comment type="domain">
    <text evidence="9">Composed of three domains: the N-terminal N domain, which is responsible for interactions with the ribosome, the central G domain, which binds GTP, and the C-terminal M domain, which binds the RNA and the signal sequence of the RNC.</text>
</comment>
<protein>
    <recommendedName>
        <fullName evidence="9">Signal recognition particle protein</fullName>
        <ecNumber evidence="9">3.6.5.4</ecNumber>
    </recommendedName>
    <alternativeName>
        <fullName evidence="9">Fifty-four homolog</fullName>
    </alternativeName>
</protein>
<comment type="subcellular location">
    <subcellularLocation>
        <location evidence="9">Cytoplasm</location>
    </subcellularLocation>
    <text evidence="9">The SRP-RNC complex is targeted to the cytoplasmic membrane.</text>
</comment>
<dbReference type="SUPFAM" id="SSF52540">
    <property type="entry name" value="P-loop containing nucleoside triphosphate hydrolases"/>
    <property type="match status" value="1"/>
</dbReference>
<accession>A0ABV9YTG6</accession>
<dbReference type="Gene3D" id="1.20.120.140">
    <property type="entry name" value="Signal recognition particle SRP54, nucleotide-binding domain"/>
    <property type="match status" value="1"/>
</dbReference>
<dbReference type="EMBL" id="JBHSIV010000059">
    <property type="protein sequence ID" value="MFC5066150.1"/>
    <property type="molecule type" value="Genomic_DNA"/>
</dbReference>